<dbReference type="AlphaFoldDB" id="A0A059E165"/>
<dbReference type="PROSITE" id="PS00018">
    <property type="entry name" value="EF_HAND_1"/>
    <property type="match status" value="1"/>
</dbReference>
<evidence type="ECO:0000313" key="4">
    <source>
        <dbReference type="Proteomes" id="UP000024547"/>
    </source>
</evidence>
<dbReference type="InterPro" id="IPR011992">
    <property type="entry name" value="EF-hand-dom_pair"/>
</dbReference>
<evidence type="ECO:0000313" key="3">
    <source>
        <dbReference type="EMBL" id="KCZ61386.1"/>
    </source>
</evidence>
<comment type="caution">
    <text evidence="3">The sequence shown here is derived from an EMBL/GenBank/DDBJ whole genome shotgun (WGS) entry which is preliminary data.</text>
</comment>
<dbReference type="Pfam" id="PF13202">
    <property type="entry name" value="EF-hand_5"/>
    <property type="match status" value="2"/>
</dbReference>
<dbReference type="STRING" id="1280948.HY36_16940"/>
<reference evidence="3 4" key="1">
    <citation type="journal article" date="2014" name="Antonie Van Leeuwenhoek">
        <title>Hyphomonas beringensis sp. nov. and Hyphomonas chukchiensis sp. nov., isolated from surface seawater of the Bering Sea and Chukchi Sea.</title>
        <authorList>
            <person name="Li C."/>
            <person name="Lai Q."/>
            <person name="Li G."/>
            <person name="Dong C."/>
            <person name="Wang J."/>
            <person name="Liao Y."/>
            <person name="Shao Z."/>
        </authorList>
    </citation>
    <scope>NUCLEOTIDE SEQUENCE [LARGE SCALE GENOMIC DNA]</scope>
    <source>
        <strain evidence="3 4">22II1-22F38</strain>
    </source>
</reference>
<keyword evidence="4" id="KW-1185">Reference proteome</keyword>
<dbReference type="EMBL" id="AWFH01000015">
    <property type="protein sequence ID" value="KCZ61386.1"/>
    <property type="molecule type" value="Genomic_DNA"/>
</dbReference>
<gene>
    <name evidence="3" type="ORF">HY36_16940</name>
</gene>
<name>A0A059E165_9PROT</name>
<protein>
    <recommendedName>
        <fullName evidence="2">EF-hand domain-containing protein</fullName>
    </recommendedName>
</protein>
<dbReference type="SUPFAM" id="SSF47473">
    <property type="entry name" value="EF-hand"/>
    <property type="match status" value="1"/>
</dbReference>
<dbReference type="InterPro" id="IPR002048">
    <property type="entry name" value="EF_hand_dom"/>
</dbReference>
<dbReference type="GO" id="GO:0005509">
    <property type="term" value="F:calcium ion binding"/>
    <property type="evidence" value="ECO:0007669"/>
    <property type="project" value="InterPro"/>
</dbReference>
<feature type="chain" id="PRO_5001570805" description="EF-hand domain-containing protein" evidence="1">
    <location>
        <begin position="30"/>
        <end position="179"/>
    </location>
</feature>
<evidence type="ECO:0000259" key="2">
    <source>
        <dbReference type="PROSITE" id="PS50222"/>
    </source>
</evidence>
<dbReference type="PATRIC" id="fig|1280948.3.peg.1913"/>
<accession>A0A059E165</accession>
<feature type="domain" description="EF-hand" evidence="2">
    <location>
        <begin position="147"/>
        <end position="179"/>
    </location>
</feature>
<sequence>MECVMKHKATRLISTLLTTSLLLTSIAAAETPNPQLEKEPAAHMTERDGVRLHLGLRSRMQEHDLDGDSLLSRAEFDAWHSANFALMDADGDGLTLEDFQGAQLGPGPYGAGHHARRAKMREQADLRKKARFRLMDSDGDGVVTLSEHDAFTEHVFLEADADDDGYLTFQELQQHNRGM</sequence>
<dbReference type="PROSITE" id="PS50222">
    <property type="entry name" value="EF_HAND_2"/>
    <property type="match status" value="1"/>
</dbReference>
<feature type="signal peptide" evidence="1">
    <location>
        <begin position="1"/>
        <end position="29"/>
    </location>
</feature>
<dbReference type="InterPro" id="IPR018247">
    <property type="entry name" value="EF_Hand_1_Ca_BS"/>
</dbReference>
<organism evidence="3 4">
    <name type="scientific">Hyphomonas atlantica</name>
    <dbReference type="NCBI Taxonomy" id="1280948"/>
    <lineage>
        <taxon>Bacteria</taxon>
        <taxon>Pseudomonadati</taxon>
        <taxon>Pseudomonadota</taxon>
        <taxon>Alphaproteobacteria</taxon>
        <taxon>Hyphomonadales</taxon>
        <taxon>Hyphomonadaceae</taxon>
        <taxon>Hyphomonas</taxon>
    </lineage>
</organism>
<keyword evidence="1" id="KW-0732">Signal</keyword>
<dbReference type="Gene3D" id="1.10.238.10">
    <property type="entry name" value="EF-hand"/>
    <property type="match status" value="2"/>
</dbReference>
<evidence type="ECO:0000256" key="1">
    <source>
        <dbReference type="SAM" id="SignalP"/>
    </source>
</evidence>
<proteinExistence type="predicted"/>
<dbReference type="Proteomes" id="UP000024547">
    <property type="component" value="Unassembled WGS sequence"/>
</dbReference>